<dbReference type="AlphaFoldDB" id="A0AAN9JFJ5"/>
<evidence type="ECO:0000313" key="3">
    <source>
        <dbReference type="Proteomes" id="UP001367508"/>
    </source>
</evidence>
<name>A0AAN9JFJ5_CANGL</name>
<organism evidence="2 3">
    <name type="scientific">Canavalia gladiata</name>
    <name type="common">Sword bean</name>
    <name type="synonym">Dolichos gladiatus</name>
    <dbReference type="NCBI Taxonomy" id="3824"/>
    <lineage>
        <taxon>Eukaryota</taxon>
        <taxon>Viridiplantae</taxon>
        <taxon>Streptophyta</taxon>
        <taxon>Embryophyta</taxon>
        <taxon>Tracheophyta</taxon>
        <taxon>Spermatophyta</taxon>
        <taxon>Magnoliopsida</taxon>
        <taxon>eudicotyledons</taxon>
        <taxon>Gunneridae</taxon>
        <taxon>Pentapetalae</taxon>
        <taxon>rosids</taxon>
        <taxon>fabids</taxon>
        <taxon>Fabales</taxon>
        <taxon>Fabaceae</taxon>
        <taxon>Papilionoideae</taxon>
        <taxon>50 kb inversion clade</taxon>
        <taxon>NPAAA clade</taxon>
        <taxon>indigoferoid/millettioid clade</taxon>
        <taxon>Phaseoleae</taxon>
        <taxon>Canavalia</taxon>
    </lineage>
</organism>
<reference evidence="2 3" key="1">
    <citation type="submission" date="2024-01" db="EMBL/GenBank/DDBJ databases">
        <title>The genomes of 5 underutilized Papilionoideae crops provide insights into root nodulation and disease resistanc.</title>
        <authorList>
            <person name="Jiang F."/>
        </authorList>
    </citation>
    <scope>NUCLEOTIDE SEQUENCE [LARGE SCALE GENOMIC DNA]</scope>
    <source>
        <strain evidence="2">LVBAO_FW01</strain>
        <tissue evidence="2">Leaves</tissue>
    </source>
</reference>
<proteinExistence type="predicted"/>
<keyword evidence="3" id="KW-1185">Reference proteome</keyword>
<dbReference type="EMBL" id="JAYMYQ010000084">
    <property type="protein sequence ID" value="KAK7296148.1"/>
    <property type="molecule type" value="Genomic_DNA"/>
</dbReference>
<dbReference type="EMBL" id="JAYMYQ010000031">
    <property type="protein sequence ID" value="KAK7298185.1"/>
    <property type="molecule type" value="Genomic_DNA"/>
</dbReference>
<evidence type="ECO:0000313" key="1">
    <source>
        <dbReference type="EMBL" id="KAK7296148.1"/>
    </source>
</evidence>
<accession>A0AAN9JFJ5</accession>
<comment type="caution">
    <text evidence="2">The sequence shown here is derived from an EMBL/GenBank/DDBJ whole genome shotgun (WGS) entry which is preliminary data.</text>
</comment>
<evidence type="ECO:0000313" key="2">
    <source>
        <dbReference type="EMBL" id="KAK7298185.1"/>
    </source>
</evidence>
<sequence length="534" mass="59707">MSYVSGRVVDPQWVGELALRSRLSANFLDQILSERKDANGPSLVHPNSLLYLIGTREEFKALSIRARRNEACLTSRNDFLPSVDAGRKRLCDGIGREPRSQVSEGSTVVDNTTALNTKDFYYGNVVSNKTAFYGNQFNKISMHETDPWNEISTSVSAPRAVVLPEALNSYLGRTRQDRRAAKGWHRAQSRVARRKERSLLKGQEALVQFSLSSQGATTALNDKDPLPPSICCGAPLAFLDKKIYCGGIVHMMNQTELEGQSEVTILGADVPADVLVVPFLVENNKLEFNHQVDISITKGAKPRIRLEMRIRVPARYPYHRGRSETSCRVAFRSCPCRDSAFQLLAPIGTVAYRSSNGDVYKGSSQTELLSRVAEAELEELVLSTLAAFFAIASVEWLRGELKLLRLSAMEMVLHTEDLSPRSTKEMNEWKTAGGIPNCHAGFLYQHSLQAESKTDLKTEWKTHETARTISRLGNDTTGKKKKAAYHLRALKGRLQKSQDHAEKVEKPQSQVNFESWKEDARVAKEELTALNRLL</sequence>
<protein>
    <submittedName>
        <fullName evidence="2">Uncharacterized protein</fullName>
    </submittedName>
</protein>
<dbReference type="Proteomes" id="UP001367508">
    <property type="component" value="Unassembled WGS sequence"/>
</dbReference>
<gene>
    <name evidence="2" type="ORF">VNO77_47094</name>
    <name evidence="1" type="ORF">VNO77_50741</name>
</gene>